<dbReference type="CDD" id="cd17330">
    <property type="entry name" value="MFS_SLC46_TetA_like"/>
    <property type="match status" value="1"/>
</dbReference>
<dbReference type="Pfam" id="PF07690">
    <property type="entry name" value="MFS_1"/>
    <property type="match status" value="1"/>
</dbReference>
<dbReference type="InterPro" id="IPR020846">
    <property type="entry name" value="MFS_dom"/>
</dbReference>
<evidence type="ECO:0000313" key="9">
    <source>
        <dbReference type="Proteomes" id="UP001246244"/>
    </source>
</evidence>
<feature type="transmembrane region" description="Helical" evidence="6">
    <location>
        <begin position="56"/>
        <end position="77"/>
    </location>
</feature>
<feature type="domain" description="Major facilitator superfamily (MFS) profile" evidence="7">
    <location>
        <begin position="23"/>
        <end position="444"/>
    </location>
</feature>
<evidence type="ECO:0000256" key="5">
    <source>
        <dbReference type="ARBA" id="ARBA00023136"/>
    </source>
</evidence>
<feature type="transmembrane region" description="Helical" evidence="6">
    <location>
        <begin position="300"/>
        <end position="322"/>
    </location>
</feature>
<feature type="transmembrane region" description="Helical" evidence="6">
    <location>
        <begin position="269"/>
        <end position="288"/>
    </location>
</feature>
<evidence type="ECO:0000313" key="8">
    <source>
        <dbReference type="EMBL" id="MDR7666440.1"/>
    </source>
</evidence>
<keyword evidence="5 6" id="KW-0472">Membrane</keyword>
<proteinExistence type="predicted"/>
<evidence type="ECO:0000256" key="4">
    <source>
        <dbReference type="ARBA" id="ARBA00022989"/>
    </source>
</evidence>
<dbReference type="Gene3D" id="1.20.1250.20">
    <property type="entry name" value="MFS general substrate transporter like domains"/>
    <property type="match status" value="1"/>
</dbReference>
<feature type="transmembrane region" description="Helical" evidence="6">
    <location>
        <begin position="420"/>
        <end position="439"/>
    </location>
</feature>
<accession>A0ABU2D372</accession>
<reference evidence="9" key="1">
    <citation type="submission" date="2023-07" db="EMBL/GenBank/DDBJ databases">
        <title>Whole-genome sequencing of a new Methanosarcina sp. Z-7115.</title>
        <authorList>
            <person name="Zhilina T.N."/>
            <person name="Merkel A.Y."/>
        </authorList>
    </citation>
    <scope>NUCLEOTIDE SEQUENCE [LARGE SCALE GENOMIC DNA]</scope>
    <source>
        <strain evidence="9">Z-7115</strain>
    </source>
</reference>
<evidence type="ECO:0000256" key="6">
    <source>
        <dbReference type="SAM" id="Phobius"/>
    </source>
</evidence>
<dbReference type="InterPro" id="IPR005829">
    <property type="entry name" value="Sugar_transporter_CS"/>
</dbReference>
<comment type="caution">
    <text evidence="8">The sequence shown here is derived from an EMBL/GenBank/DDBJ whole genome shotgun (WGS) entry which is preliminary data.</text>
</comment>
<dbReference type="PANTHER" id="PTHR23504">
    <property type="entry name" value="MAJOR FACILITATOR SUPERFAMILY DOMAIN-CONTAINING PROTEIN 10"/>
    <property type="match status" value="1"/>
</dbReference>
<evidence type="ECO:0000256" key="2">
    <source>
        <dbReference type="ARBA" id="ARBA00022448"/>
    </source>
</evidence>
<evidence type="ECO:0000259" key="7">
    <source>
        <dbReference type="PROSITE" id="PS50850"/>
    </source>
</evidence>
<dbReference type="PROSITE" id="PS00216">
    <property type="entry name" value="SUGAR_TRANSPORT_1"/>
    <property type="match status" value="1"/>
</dbReference>
<feature type="transmembrane region" description="Helical" evidence="6">
    <location>
        <begin position="21"/>
        <end position="50"/>
    </location>
</feature>
<feature type="transmembrane region" description="Helical" evidence="6">
    <location>
        <begin position="198"/>
        <end position="219"/>
    </location>
</feature>
<keyword evidence="4 6" id="KW-1133">Transmembrane helix</keyword>
<name>A0ABU2D372_9EURY</name>
<evidence type="ECO:0000256" key="1">
    <source>
        <dbReference type="ARBA" id="ARBA00004141"/>
    </source>
</evidence>
<feature type="transmembrane region" description="Helical" evidence="6">
    <location>
        <begin position="122"/>
        <end position="141"/>
    </location>
</feature>
<feature type="transmembrane region" description="Helical" evidence="6">
    <location>
        <begin position="358"/>
        <end position="379"/>
    </location>
</feature>
<dbReference type="PANTHER" id="PTHR23504:SF15">
    <property type="entry name" value="MAJOR FACILITATOR SUPERFAMILY (MFS) PROFILE DOMAIN-CONTAINING PROTEIN"/>
    <property type="match status" value="1"/>
</dbReference>
<dbReference type="RefSeq" id="WP_310576468.1">
    <property type="nucleotide sequence ID" value="NZ_JAVKPK010000050.1"/>
</dbReference>
<dbReference type="InterPro" id="IPR036259">
    <property type="entry name" value="MFS_trans_sf"/>
</dbReference>
<dbReference type="InterPro" id="IPR011701">
    <property type="entry name" value="MFS"/>
</dbReference>
<dbReference type="SUPFAM" id="SSF103473">
    <property type="entry name" value="MFS general substrate transporter"/>
    <property type="match status" value="1"/>
</dbReference>
<feature type="transmembrane region" description="Helical" evidence="6">
    <location>
        <begin position="391"/>
        <end position="414"/>
    </location>
</feature>
<feature type="transmembrane region" description="Helical" evidence="6">
    <location>
        <begin position="172"/>
        <end position="192"/>
    </location>
</feature>
<dbReference type="EMBL" id="JAVKPK010000050">
    <property type="protein sequence ID" value="MDR7666440.1"/>
    <property type="molecule type" value="Genomic_DNA"/>
</dbReference>
<keyword evidence="2" id="KW-0813">Transport</keyword>
<evidence type="ECO:0000256" key="3">
    <source>
        <dbReference type="ARBA" id="ARBA00022692"/>
    </source>
</evidence>
<feature type="transmembrane region" description="Helical" evidence="6">
    <location>
        <begin position="334"/>
        <end position="352"/>
    </location>
</feature>
<dbReference type="PROSITE" id="PS50850">
    <property type="entry name" value="MFS"/>
    <property type="match status" value="1"/>
</dbReference>
<keyword evidence="9" id="KW-1185">Reference proteome</keyword>
<dbReference type="Proteomes" id="UP001246244">
    <property type="component" value="Unassembled WGS sequence"/>
</dbReference>
<sequence>MKKDQESRKQKDGPYPHEGENISLLPLLAVNFIGTLGFSIVLPFLVFLVNRLGGNAFIYGLASSMYPAFQLIGAPLLGRWSDIYGRKKILFLSQLGTLLSWIIFLGALFLPVLTLFKVDSKILGTFAFTLPLAVLFFARAFDGLTGGNVSVANAYLADVTVEKDRNRNFGKMSISSTLGFIVGPALAGILSVTQYGDAAPVLGAIVISLIGTLLIIFYLPENKECSLEKPTATENIQKFFGYEIKACRTTRETRKPTFREVLKLPNIPYMLGLYFIIFLGFNIFYTAFPLHAIAVLNWNIAQMGVYFTVLSALLVIVQGTVLPRASKRYSDATLIIFGSLMLGTNFLLLIPGNLFLTYLSTGFFALGDGLMWPSFLSLLSKIAGRKFQGTVQGLASSFGGLASITGLILGGLLYELLAGASFLIAGLVIYAAFLLNFRLRHFEEETKR</sequence>
<keyword evidence="3 6" id="KW-0812">Transmembrane</keyword>
<comment type="subcellular location">
    <subcellularLocation>
        <location evidence="1">Membrane</location>
        <topology evidence="1">Multi-pass membrane protein</topology>
    </subcellularLocation>
</comment>
<organism evidence="8 9">
    <name type="scientific">Methanosarcina baikalica</name>
    <dbReference type="NCBI Taxonomy" id="3073890"/>
    <lineage>
        <taxon>Archaea</taxon>
        <taxon>Methanobacteriati</taxon>
        <taxon>Methanobacteriota</taxon>
        <taxon>Stenosarchaea group</taxon>
        <taxon>Methanomicrobia</taxon>
        <taxon>Methanosarcinales</taxon>
        <taxon>Methanosarcinaceae</taxon>
        <taxon>Methanosarcina</taxon>
    </lineage>
</organism>
<protein>
    <submittedName>
        <fullName evidence="8">MFS transporter</fullName>
    </submittedName>
</protein>
<feature type="transmembrane region" description="Helical" evidence="6">
    <location>
        <begin position="89"/>
        <end position="110"/>
    </location>
</feature>
<gene>
    <name evidence="8" type="ORF">RG963_11740</name>
</gene>